<dbReference type="Proteomes" id="UP000887574">
    <property type="component" value="Unplaced"/>
</dbReference>
<proteinExistence type="predicted"/>
<protein>
    <submittedName>
        <fullName evidence="3">Uncharacterized protein</fullName>
    </submittedName>
</protein>
<keyword evidence="2" id="KW-1185">Reference proteome</keyword>
<sequence>MSGLKEWKLTVETCHLEGVEPDQQMFSSIGSSSESSVFQHTRGSSSKPNVFQEPEGPNMKGPEAKKESLEIELARGKQTVQEVVTLQPASGPKEKGGSDQFQASYGKQIFRSTEISEIWEKHRPSRDIFGQATKSEIDLLWGIYNCVLSVQKLSQSRQRLRSPGMVGQWNKAEVKRSTVQFCDADASSWIKRTADNRTVDACDVDASTWKCRTAENRTVDDCDRIKRCGITESSVESGVCVVTETDASRMKSGINESSVESGVCVVTETDESWRECRRKKLL</sequence>
<organism evidence="2 3">
    <name type="scientific">Ditylenchus dipsaci</name>
    <dbReference type="NCBI Taxonomy" id="166011"/>
    <lineage>
        <taxon>Eukaryota</taxon>
        <taxon>Metazoa</taxon>
        <taxon>Ecdysozoa</taxon>
        <taxon>Nematoda</taxon>
        <taxon>Chromadorea</taxon>
        <taxon>Rhabditida</taxon>
        <taxon>Tylenchina</taxon>
        <taxon>Tylenchomorpha</taxon>
        <taxon>Sphaerularioidea</taxon>
        <taxon>Anguinidae</taxon>
        <taxon>Anguininae</taxon>
        <taxon>Ditylenchus</taxon>
    </lineage>
</organism>
<evidence type="ECO:0000256" key="1">
    <source>
        <dbReference type="SAM" id="MobiDB-lite"/>
    </source>
</evidence>
<dbReference type="WBParaSite" id="jg5760">
    <property type="protein sequence ID" value="jg5760"/>
    <property type="gene ID" value="jg5760"/>
</dbReference>
<feature type="compositionally biased region" description="Polar residues" evidence="1">
    <location>
        <begin position="37"/>
        <end position="49"/>
    </location>
</feature>
<dbReference type="AlphaFoldDB" id="A0A915EGB3"/>
<evidence type="ECO:0000313" key="3">
    <source>
        <dbReference type="WBParaSite" id="jg5760"/>
    </source>
</evidence>
<name>A0A915EGB3_9BILA</name>
<reference evidence="3" key="1">
    <citation type="submission" date="2022-11" db="UniProtKB">
        <authorList>
            <consortium name="WormBaseParasite"/>
        </authorList>
    </citation>
    <scope>IDENTIFICATION</scope>
</reference>
<feature type="compositionally biased region" description="Low complexity" evidence="1">
    <location>
        <begin position="27"/>
        <end position="36"/>
    </location>
</feature>
<feature type="region of interest" description="Disordered" evidence="1">
    <location>
        <begin position="21"/>
        <end position="65"/>
    </location>
</feature>
<evidence type="ECO:0000313" key="2">
    <source>
        <dbReference type="Proteomes" id="UP000887574"/>
    </source>
</evidence>
<accession>A0A915EGB3</accession>